<protein>
    <recommendedName>
        <fullName evidence="3">Phage ABA sandwich domain-containing protein</fullName>
    </recommendedName>
</protein>
<organism evidence="1 2">
    <name type="scientific">Bosea thiooxidans</name>
    <dbReference type="NCBI Taxonomy" id="53254"/>
    <lineage>
        <taxon>Bacteria</taxon>
        <taxon>Pseudomonadati</taxon>
        <taxon>Pseudomonadota</taxon>
        <taxon>Alphaproteobacteria</taxon>
        <taxon>Hyphomicrobiales</taxon>
        <taxon>Boseaceae</taxon>
        <taxon>Bosea</taxon>
    </lineage>
</organism>
<evidence type="ECO:0000313" key="1">
    <source>
        <dbReference type="EMBL" id="SKB62908.1"/>
    </source>
</evidence>
<gene>
    <name evidence="1" type="ORF">SAMN05660750_01651</name>
</gene>
<name>A0A1T5CTQ9_9HYPH</name>
<evidence type="ECO:0008006" key="3">
    <source>
        <dbReference type="Google" id="ProtNLM"/>
    </source>
</evidence>
<reference evidence="1 2" key="1">
    <citation type="submission" date="2017-02" db="EMBL/GenBank/DDBJ databases">
        <authorList>
            <person name="Peterson S.W."/>
        </authorList>
    </citation>
    <scope>NUCLEOTIDE SEQUENCE [LARGE SCALE GENOMIC DNA]</scope>
    <source>
        <strain evidence="1 2">DSM 9653</strain>
    </source>
</reference>
<accession>A0A1T5CTQ9</accession>
<dbReference type="OrthoDB" id="8781953at2"/>
<dbReference type="EMBL" id="FUYX01000003">
    <property type="protein sequence ID" value="SKB62908.1"/>
    <property type="molecule type" value="Genomic_DNA"/>
</dbReference>
<dbReference type="RefSeq" id="WP_139384303.1">
    <property type="nucleotide sequence ID" value="NZ_FUYX01000003.1"/>
</dbReference>
<sequence length="114" mass="12403">MNDRELLELAAKAYGPEVEWDGDGWVITSKFRGHLTNYEAWNPLADDGDALRLAAKLEMNVGNGIRRSIEAWTVSEDDGGVYRGVEPKGDDVCAATRRAIVRAAAAVQQAKEAA</sequence>
<evidence type="ECO:0000313" key="2">
    <source>
        <dbReference type="Proteomes" id="UP000190130"/>
    </source>
</evidence>
<dbReference type="AlphaFoldDB" id="A0A1T5CTQ9"/>
<dbReference type="Proteomes" id="UP000190130">
    <property type="component" value="Unassembled WGS sequence"/>
</dbReference>
<proteinExistence type="predicted"/>